<evidence type="ECO:0000313" key="3">
    <source>
        <dbReference type="Proteomes" id="UP001279642"/>
    </source>
</evidence>
<dbReference type="RefSeq" id="WP_320506936.1">
    <property type="nucleotide sequence ID" value="NZ_JAXCLW010000001.1"/>
</dbReference>
<name>A0ABU5E6W8_9PROT</name>
<dbReference type="InterPro" id="IPR019253">
    <property type="entry name" value="DUF2244_TM"/>
</dbReference>
<keyword evidence="3" id="KW-1185">Reference proteome</keyword>
<accession>A0ABU5E6W8</accession>
<reference evidence="2 3" key="1">
    <citation type="journal article" date="2016" name="Antonie Van Leeuwenhoek">
        <title>Dongia soli sp. nov., isolated from soil from Dokdo, Korea.</title>
        <authorList>
            <person name="Kim D.U."/>
            <person name="Lee H."/>
            <person name="Kim H."/>
            <person name="Kim S.G."/>
            <person name="Ka J.O."/>
        </authorList>
    </citation>
    <scope>NUCLEOTIDE SEQUENCE [LARGE SCALE GENOMIC DNA]</scope>
    <source>
        <strain evidence="2 3">D78</strain>
    </source>
</reference>
<protein>
    <submittedName>
        <fullName evidence="2">DUF2244 domain-containing protein</fullName>
    </submittedName>
</protein>
<evidence type="ECO:0000256" key="1">
    <source>
        <dbReference type="SAM" id="Phobius"/>
    </source>
</evidence>
<feature type="transmembrane region" description="Helical" evidence="1">
    <location>
        <begin position="33"/>
        <end position="51"/>
    </location>
</feature>
<proteinExistence type="predicted"/>
<keyword evidence="1" id="KW-0472">Membrane</keyword>
<organism evidence="2 3">
    <name type="scientific">Dongia soli</name>
    <dbReference type="NCBI Taxonomy" id="600628"/>
    <lineage>
        <taxon>Bacteria</taxon>
        <taxon>Pseudomonadati</taxon>
        <taxon>Pseudomonadota</taxon>
        <taxon>Alphaproteobacteria</taxon>
        <taxon>Rhodospirillales</taxon>
        <taxon>Dongiaceae</taxon>
        <taxon>Dongia</taxon>
    </lineage>
</organism>
<keyword evidence="1" id="KW-1133">Transmembrane helix</keyword>
<dbReference type="PIRSF" id="PIRSF032162">
    <property type="entry name" value="UCP032162_imp"/>
    <property type="match status" value="1"/>
</dbReference>
<dbReference type="Pfam" id="PF10003">
    <property type="entry name" value="DUF2244"/>
    <property type="match status" value="1"/>
</dbReference>
<gene>
    <name evidence="2" type="ORF">SMD27_03495</name>
</gene>
<comment type="caution">
    <text evidence="2">The sequence shown here is derived from an EMBL/GenBank/DDBJ whole genome shotgun (WGS) entry which is preliminary data.</text>
</comment>
<keyword evidence="1" id="KW-0812">Transmembrane</keyword>
<evidence type="ECO:0000313" key="2">
    <source>
        <dbReference type="EMBL" id="MDY0881894.1"/>
    </source>
</evidence>
<dbReference type="Proteomes" id="UP001279642">
    <property type="component" value="Unassembled WGS sequence"/>
</dbReference>
<dbReference type="EMBL" id="JAXCLW010000001">
    <property type="protein sequence ID" value="MDY0881894.1"/>
    <property type="molecule type" value="Genomic_DNA"/>
</dbReference>
<sequence>MQSGGVGPGAADRNGHPVFEAVLYPHRSLSPRGFVILIAVTGIVGFVYGVAFLLMGAWPIFGFCGTEWLLFIYLFRKHLKGDRSAERLRLYDDRFTVETISPKGEVQRYRFQPYWLQVILDRPDEPDNALYLRSHGKQLQIGAFLSPQERRDIAGELRHVLTRWRTA</sequence>
<feature type="transmembrane region" description="Helical" evidence="1">
    <location>
        <begin position="57"/>
        <end position="75"/>
    </location>
</feature>
<dbReference type="InterPro" id="IPR016990">
    <property type="entry name" value="UCP032162_TM"/>
</dbReference>